<dbReference type="EMBL" id="LR796362">
    <property type="protein sequence ID" value="CAB4138866.1"/>
    <property type="molecule type" value="Genomic_DNA"/>
</dbReference>
<accession>A0A6J5M1A0</accession>
<organism evidence="1">
    <name type="scientific">uncultured Caudovirales phage</name>
    <dbReference type="NCBI Taxonomy" id="2100421"/>
    <lineage>
        <taxon>Viruses</taxon>
        <taxon>Duplodnaviria</taxon>
        <taxon>Heunggongvirae</taxon>
        <taxon>Uroviricota</taxon>
        <taxon>Caudoviricetes</taxon>
        <taxon>Peduoviridae</taxon>
        <taxon>Maltschvirus</taxon>
        <taxon>Maltschvirus maltsch</taxon>
    </lineage>
</organism>
<reference evidence="1" key="1">
    <citation type="submission" date="2020-04" db="EMBL/GenBank/DDBJ databases">
        <authorList>
            <person name="Chiriac C."/>
            <person name="Salcher M."/>
            <person name="Ghai R."/>
            <person name="Kavagutti S V."/>
        </authorList>
    </citation>
    <scope>NUCLEOTIDE SEQUENCE</scope>
</reference>
<name>A0A6J5M1A0_9CAUD</name>
<protein>
    <submittedName>
        <fullName evidence="1">Uncharacterized protein</fullName>
    </submittedName>
</protein>
<proteinExistence type="predicted"/>
<sequence length="175" mass="18752">MDLNIATKNSSKPGLTQVLYALKSTLTTIAEPPASPATQAEKVTIAANHVFASGQGWRTAFMNDDRTNLAFEGQGDRFSKTGKLTLNLIIPGDAKEVAAMIKDDPEFIILVQKNPCQAGAYYQLGTKCKGATIEGGATWNSGVADGSEVMGWEVPISCNQDTLYYYEGEVTLPTP</sequence>
<gene>
    <name evidence="1" type="ORF">UFOVP350_17</name>
</gene>
<evidence type="ECO:0000313" key="1">
    <source>
        <dbReference type="EMBL" id="CAB4138866.1"/>
    </source>
</evidence>